<evidence type="ECO:0000256" key="2">
    <source>
        <dbReference type="ARBA" id="ARBA00022737"/>
    </source>
</evidence>
<comment type="similarity">
    <text evidence="1">Belongs to the PPR family. P subfamily.</text>
</comment>
<proteinExistence type="inferred from homology"/>
<feature type="repeat" description="PPR" evidence="3">
    <location>
        <begin position="274"/>
        <end position="308"/>
    </location>
</feature>
<feature type="repeat" description="PPR" evidence="3">
    <location>
        <begin position="561"/>
        <end position="595"/>
    </location>
</feature>
<dbReference type="SUPFAM" id="SSF81901">
    <property type="entry name" value="HCP-like"/>
    <property type="match status" value="1"/>
</dbReference>
<dbReference type="Gene3D" id="1.25.40.10">
    <property type="entry name" value="Tetratricopeptide repeat domain"/>
    <property type="match status" value="5"/>
</dbReference>
<evidence type="ECO:0000256" key="3">
    <source>
        <dbReference type="PROSITE-ProRule" id="PRU00708"/>
    </source>
</evidence>
<reference evidence="5" key="1">
    <citation type="submission" date="2023-03" db="UniProtKB">
        <authorList>
            <consortium name="EnsemblPlants"/>
        </authorList>
    </citation>
    <scope>IDENTIFICATION</scope>
</reference>
<organism evidence="5">
    <name type="scientific">Cucumis melo</name>
    <name type="common">Muskmelon</name>
    <dbReference type="NCBI Taxonomy" id="3656"/>
    <lineage>
        <taxon>Eukaryota</taxon>
        <taxon>Viridiplantae</taxon>
        <taxon>Streptophyta</taxon>
        <taxon>Embryophyta</taxon>
        <taxon>Tracheophyta</taxon>
        <taxon>Spermatophyta</taxon>
        <taxon>Magnoliopsida</taxon>
        <taxon>eudicotyledons</taxon>
        <taxon>Gunneridae</taxon>
        <taxon>Pentapetalae</taxon>
        <taxon>rosids</taxon>
        <taxon>fabids</taxon>
        <taxon>Cucurbitales</taxon>
        <taxon>Cucurbitaceae</taxon>
        <taxon>Benincaseae</taxon>
        <taxon>Cucumis</taxon>
    </lineage>
</organism>
<feature type="domain" description="PROP1-like PPR" evidence="4">
    <location>
        <begin position="243"/>
        <end position="409"/>
    </location>
</feature>
<sequence>MPFVEYFYAFKLSMSCKFAFEITSATGTAAMKVLRFPCYSHLKPTATAAAHRHFATKYTAKITSSSPTGRSVAVVVTPPATLSVDSRGYSLPRRDLICRVIDILLHRNPHSSLITIDDRFSDLSSYFQSLSVSLTPAEASEILKSLNCPDLALQFFHRCPSLCSKFRHDVFTYSRILLMLSHSSSSKRFDQVREILSQMDRDQIRGTISTVNILIKIFSSNEDLELCTGLIKKWDLRFNAYTYRCLLQAHVRSRDSDRAFHVYMEMWSKGYQLDIFAYNMLLDALAKDEKLDRSYKVFKDMKLKHCNPDEYTYTIMIRMTGKMGRTEESLALFEEMLTKGCTPNVIAYNTMIQALCKSRMVDKAILLFSNMIKNNCRPNEFTYSVILNVLVAEGQLGRLDEVLEVSNKFINKSIYAYLVRTLSKLGHSSEAHRLFCNMWSFHDGGDRDAYISMLESLCRGGKTVEAIELLSKVSHLHDLYEKMKRDGPFPDIFTYNILISSLGRVGKVKEAVEVFEELESSDCKPDIISYNSLINCLGKNGDVDEAHMRFLEMQDKGLNPDVVTYSTLIECFGKTDKVEMARSLFDRMITQRCCPNIVTYNILLDCLERAGRTAEAVDLYAKLREQGLTPDSITYAILDRLQSGSNRKFRVRRQNPITGWVVSPLSSSPINLEVLLVNKGNGSAPKQKVAIEQNVSMKPDQINPPAAELKIRKLNLRINFTFLNHCLTRDPLMNCCRFDLLYCLHASNVYSHLGLFVPAPTKGHLRQGGLRLGIIDNTSSSFEVRTLIFH</sequence>
<feature type="repeat" description="PPR" evidence="3">
    <location>
        <begin position="344"/>
        <end position="378"/>
    </location>
</feature>
<dbReference type="PANTHER" id="PTHR47941">
    <property type="entry name" value="PENTATRICOPEPTIDE REPEAT-CONTAINING PROTEIN 3, MITOCHONDRIAL"/>
    <property type="match status" value="1"/>
</dbReference>
<evidence type="ECO:0000259" key="4">
    <source>
        <dbReference type="Pfam" id="PF17177"/>
    </source>
</evidence>
<feature type="repeat" description="PPR" evidence="3">
    <location>
        <begin position="239"/>
        <end position="273"/>
    </location>
</feature>
<dbReference type="InterPro" id="IPR033443">
    <property type="entry name" value="PROP1-like_PPR_dom"/>
</dbReference>
<dbReference type="Pfam" id="PF13041">
    <property type="entry name" value="PPR_2"/>
    <property type="match status" value="2"/>
</dbReference>
<dbReference type="AlphaFoldDB" id="A0A9I9D4K2"/>
<feature type="repeat" description="PPR" evidence="3">
    <location>
        <begin position="491"/>
        <end position="525"/>
    </location>
</feature>
<dbReference type="Gramene" id="MELO3C012722.2.1">
    <property type="protein sequence ID" value="MELO3C012722.2.1"/>
    <property type="gene ID" value="MELO3C012722.2"/>
</dbReference>
<dbReference type="Pfam" id="PF01535">
    <property type="entry name" value="PPR"/>
    <property type="match status" value="1"/>
</dbReference>
<dbReference type="NCBIfam" id="TIGR00756">
    <property type="entry name" value="PPR"/>
    <property type="match status" value="8"/>
</dbReference>
<name>A0A9I9D4K2_CUCME</name>
<dbReference type="EnsemblPlants" id="MELO3C012722.2.1">
    <property type="protein sequence ID" value="MELO3C012722.2.1"/>
    <property type="gene ID" value="MELO3C012722.2"/>
</dbReference>
<evidence type="ECO:0000313" key="5">
    <source>
        <dbReference type="EnsemblPlants" id="MELO3C012722.2.1"/>
    </source>
</evidence>
<dbReference type="InterPro" id="IPR002885">
    <property type="entry name" value="PPR_rpt"/>
</dbReference>
<dbReference type="PROSITE" id="PS51375">
    <property type="entry name" value="PPR"/>
    <property type="match status" value="8"/>
</dbReference>
<feature type="repeat" description="PPR" evidence="3">
    <location>
        <begin position="596"/>
        <end position="630"/>
    </location>
</feature>
<keyword evidence="2" id="KW-0677">Repeat</keyword>
<feature type="repeat" description="PPR" evidence="3">
    <location>
        <begin position="309"/>
        <end position="343"/>
    </location>
</feature>
<dbReference type="FunFam" id="1.25.40.10:FF:000990">
    <property type="entry name" value="Pentatricopeptide repeat-containing protein, mitochondrial"/>
    <property type="match status" value="1"/>
</dbReference>
<dbReference type="Pfam" id="PF12854">
    <property type="entry name" value="PPR_1"/>
    <property type="match status" value="1"/>
</dbReference>
<accession>A0A9I9D4K2</accession>
<evidence type="ECO:0000256" key="1">
    <source>
        <dbReference type="ARBA" id="ARBA00007626"/>
    </source>
</evidence>
<dbReference type="Pfam" id="PF17177">
    <property type="entry name" value="PPR_long"/>
    <property type="match status" value="1"/>
</dbReference>
<feature type="repeat" description="PPR" evidence="3">
    <location>
        <begin position="526"/>
        <end position="560"/>
    </location>
</feature>
<dbReference type="InterPro" id="IPR011990">
    <property type="entry name" value="TPR-like_helical_dom_sf"/>
</dbReference>
<protein>
    <recommendedName>
        <fullName evidence="4">PROP1-like PPR domain-containing protein</fullName>
    </recommendedName>
</protein>